<sequence length="214" mass="24299">MNLTFSWRTLVGPLLLITLITLAMTIQSQYQENRQLKRSNQALRIERDAAWAQLTHHEKTGGAVTLAARMINHFEGVRYKPYFDGGGVLSVCYGHTGNDIALNKTYTQAECNKWLDEDLLKVKKHVDPLIKVKISALTQAAIYSFVYNVGIGNFRHSTFLEKLNAGDKKGACEEMKRWVYANGKRWKGLIFRREVERILCYGDLIGFVASEVAV</sequence>
<comment type="similarity">
    <text evidence="6">Belongs to the glycosyl hydrolase 24 family.</text>
</comment>
<keyword evidence="5 6" id="KW-0326">Glycosidase</keyword>
<proteinExistence type="inferred from homology"/>
<evidence type="ECO:0000313" key="8">
    <source>
        <dbReference type="Proteomes" id="UP000005726"/>
    </source>
</evidence>
<dbReference type="HAMAP" id="MF_04110">
    <property type="entry name" value="ENDOLYSIN_T4"/>
    <property type="match status" value="1"/>
</dbReference>
<dbReference type="EC" id="3.2.1.17" evidence="6"/>
<evidence type="ECO:0000313" key="7">
    <source>
        <dbReference type="EMBL" id="EFL92060.1"/>
    </source>
</evidence>
<dbReference type="HOGENOM" id="CLU_1286870_0_0_6"/>
<dbReference type="PANTHER" id="PTHR38107">
    <property type="match status" value="1"/>
</dbReference>
<dbReference type="Gene3D" id="1.10.530.40">
    <property type="match status" value="1"/>
</dbReference>
<evidence type="ECO:0000256" key="2">
    <source>
        <dbReference type="ARBA" id="ARBA00022529"/>
    </source>
</evidence>
<dbReference type="InterPro" id="IPR023346">
    <property type="entry name" value="Lysozyme-like_dom_sf"/>
</dbReference>
<keyword evidence="4 6" id="KW-0378">Hydrolase</keyword>
<dbReference type="Pfam" id="PF00959">
    <property type="entry name" value="Phage_lysozyme"/>
    <property type="match status" value="1"/>
</dbReference>
<gene>
    <name evidence="7" type="ORF">REG_1030</name>
</gene>
<dbReference type="GO" id="GO:0009253">
    <property type="term" value="P:peptidoglycan catabolic process"/>
    <property type="evidence" value="ECO:0007669"/>
    <property type="project" value="InterPro"/>
</dbReference>
<dbReference type="HAMAP" id="MF_04136">
    <property type="entry name" value="SAR_ENDOLYSIN"/>
    <property type="match status" value="1"/>
</dbReference>
<organism evidence="7 8">
    <name type="scientific">Candidatus Regiella insecticola LSR1</name>
    <dbReference type="NCBI Taxonomy" id="663321"/>
    <lineage>
        <taxon>Bacteria</taxon>
        <taxon>Pseudomonadati</taxon>
        <taxon>Pseudomonadota</taxon>
        <taxon>Gammaproteobacteria</taxon>
        <taxon>Enterobacterales</taxon>
        <taxon>Enterobacteriaceae</taxon>
        <taxon>aphid secondary symbionts</taxon>
        <taxon>Candidatus Regiella</taxon>
    </lineage>
</organism>
<evidence type="ECO:0000256" key="5">
    <source>
        <dbReference type="ARBA" id="ARBA00023295"/>
    </source>
</evidence>
<dbReference type="InterPro" id="IPR051018">
    <property type="entry name" value="Bacteriophage_GH24"/>
</dbReference>
<reference evidence="7" key="1">
    <citation type="journal article" date="2009" name="Environ. Microbiol.">
        <title>Dynamics of genome evolution in facultative symbionts of aphids.</title>
        <authorList>
            <person name="Degnan P.H."/>
            <person name="Leonardo T.E."/>
            <person name="Cass B.N."/>
            <person name="Hurwitz B."/>
            <person name="Stern D."/>
            <person name="Gibbs R.A."/>
            <person name="Richards S."/>
            <person name="Moran N.A."/>
        </authorList>
    </citation>
    <scope>NUCLEOTIDE SEQUENCE [LARGE SCALE GENOMIC DNA]</scope>
    <source>
        <strain evidence="7">LSR1</strain>
    </source>
</reference>
<evidence type="ECO:0000256" key="4">
    <source>
        <dbReference type="ARBA" id="ARBA00022801"/>
    </source>
</evidence>
<protein>
    <recommendedName>
        <fullName evidence="6">Lysozyme</fullName>
        <ecNumber evidence="6">3.2.1.17</ecNumber>
    </recommendedName>
</protein>
<name>E0WSU1_9ENTR</name>
<comment type="catalytic activity">
    <reaction evidence="1 6">
        <text>Hydrolysis of (1-&gt;4)-beta-linkages between N-acetylmuramic acid and N-acetyl-D-glucosamine residues in a peptidoglycan and between N-acetyl-D-glucosamine residues in chitodextrins.</text>
        <dbReference type="EC" id="3.2.1.17"/>
    </reaction>
</comment>
<dbReference type="RefSeq" id="WP_006704782.1">
    <property type="nucleotide sequence ID" value="NZ_CAWLGB010000003.1"/>
</dbReference>
<keyword evidence="2 6" id="KW-0929">Antimicrobial</keyword>
<evidence type="ECO:0000256" key="3">
    <source>
        <dbReference type="ARBA" id="ARBA00022638"/>
    </source>
</evidence>
<dbReference type="STRING" id="663321.REG_1030"/>
<dbReference type="GO" id="GO:0003796">
    <property type="term" value="F:lysozyme activity"/>
    <property type="evidence" value="ECO:0007669"/>
    <property type="project" value="UniProtKB-EC"/>
</dbReference>
<dbReference type="PANTHER" id="PTHR38107:SF3">
    <property type="entry name" value="LYSOZYME RRRD-RELATED"/>
    <property type="match status" value="1"/>
</dbReference>
<evidence type="ECO:0000256" key="6">
    <source>
        <dbReference type="RuleBase" id="RU003788"/>
    </source>
</evidence>
<dbReference type="InterPro" id="IPR043688">
    <property type="entry name" value="SAR_endolysin-like"/>
</dbReference>
<keyword evidence="8" id="KW-1185">Reference proteome</keyword>
<dbReference type="GO" id="GO:0042742">
    <property type="term" value="P:defense response to bacterium"/>
    <property type="evidence" value="ECO:0007669"/>
    <property type="project" value="UniProtKB-KW"/>
</dbReference>
<dbReference type="InterPro" id="IPR023347">
    <property type="entry name" value="Lysozyme_dom_sf"/>
</dbReference>
<dbReference type="InterPro" id="IPR034690">
    <property type="entry name" value="Endolysin_T4_type"/>
</dbReference>
<evidence type="ECO:0000256" key="1">
    <source>
        <dbReference type="ARBA" id="ARBA00000632"/>
    </source>
</evidence>
<dbReference type="CDD" id="cd16900">
    <property type="entry name" value="endolysin_R21-like"/>
    <property type="match status" value="1"/>
</dbReference>
<dbReference type="GO" id="GO:0016998">
    <property type="term" value="P:cell wall macromolecule catabolic process"/>
    <property type="evidence" value="ECO:0007669"/>
    <property type="project" value="InterPro"/>
</dbReference>
<dbReference type="eggNOG" id="COG3772">
    <property type="taxonomic scope" value="Bacteria"/>
</dbReference>
<dbReference type="SUPFAM" id="SSF53955">
    <property type="entry name" value="Lysozyme-like"/>
    <property type="match status" value="1"/>
</dbReference>
<dbReference type="Proteomes" id="UP000005726">
    <property type="component" value="Unassembled WGS sequence"/>
</dbReference>
<dbReference type="InterPro" id="IPR002196">
    <property type="entry name" value="Glyco_hydro_24"/>
</dbReference>
<accession>E0WSU1</accession>
<keyword evidence="3 6" id="KW-0081">Bacteriolytic enzyme</keyword>
<dbReference type="EMBL" id="GL379591">
    <property type="protein sequence ID" value="EFL92060.1"/>
    <property type="molecule type" value="Genomic_DNA"/>
</dbReference>
<dbReference type="AlphaFoldDB" id="E0WSU1"/>
<dbReference type="GO" id="GO:0031640">
    <property type="term" value="P:killing of cells of another organism"/>
    <property type="evidence" value="ECO:0007669"/>
    <property type="project" value="UniProtKB-KW"/>
</dbReference>